<evidence type="ECO:0000256" key="1">
    <source>
        <dbReference type="ARBA" id="ARBA00022917"/>
    </source>
</evidence>
<evidence type="ECO:0000313" key="4">
    <source>
        <dbReference type="EMBL" id="GAI46386.1"/>
    </source>
</evidence>
<dbReference type="InterPro" id="IPR045864">
    <property type="entry name" value="aa-tRNA-synth_II/BPL/LPL"/>
</dbReference>
<comment type="caution">
    <text evidence="4">The sequence shown here is derived from an EMBL/GenBank/DDBJ whole genome shotgun (WGS) entry which is preliminary data.</text>
</comment>
<dbReference type="PANTHER" id="PTHR22594:SF5">
    <property type="entry name" value="ASPARTATE--TRNA LIGASE, MITOCHONDRIAL"/>
    <property type="match status" value="1"/>
</dbReference>
<dbReference type="CDD" id="cd04317">
    <property type="entry name" value="EcAspRS_like_N"/>
    <property type="match status" value="1"/>
</dbReference>
<organism evidence="4">
    <name type="scientific">marine sediment metagenome</name>
    <dbReference type="NCBI Taxonomy" id="412755"/>
    <lineage>
        <taxon>unclassified sequences</taxon>
        <taxon>metagenomes</taxon>
        <taxon>ecological metagenomes</taxon>
    </lineage>
</organism>
<dbReference type="GO" id="GO:0003676">
    <property type="term" value="F:nucleic acid binding"/>
    <property type="evidence" value="ECO:0007669"/>
    <property type="project" value="InterPro"/>
</dbReference>
<keyword evidence="2" id="KW-0030">Aminoacyl-tRNA synthetase</keyword>
<dbReference type="GO" id="GO:0006422">
    <property type="term" value="P:aspartyl-tRNA aminoacylation"/>
    <property type="evidence" value="ECO:0007669"/>
    <property type="project" value="TreeGrafter"/>
</dbReference>
<feature type="domain" description="OB" evidence="3">
    <location>
        <begin position="17"/>
        <end position="101"/>
    </location>
</feature>
<proteinExistence type="predicted"/>
<dbReference type="InterPro" id="IPR012340">
    <property type="entry name" value="NA-bd_OB-fold"/>
</dbReference>
<dbReference type="Pfam" id="PF01336">
    <property type="entry name" value="tRNA_anti-codon"/>
    <property type="match status" value="1"/>
</dbReference>
<dbReference type="GO" id="GO:0005524">
    <property type="term" value="F:ATP binding"/>
    <property type="evidence" value="ECO:0007669"/>
    <property type="project" value="UniProtKB-KW"/>
</dbReference>
<feature type="non-terminal residue" evidence="4">
    <location>
        <position position="153"/>
    </location>
</feature>
<dbReference type="Gene3D" id="2.40.50.140">
    <property type="entry name" value="Nucleic acid-binding proteins"/>
    <property type="match status" value="1"/>
</dbReference>
<dbReference type="Gene3D" id="3.30.930.10">
    <property type="entry name" value="Bira Bifunctional Protein, Domain 2"/>
    <property type="match status" value="1"/>
</dbReference>
<evidence type="ECO:0000259" key="3">
    <source>
        <dbReference type="Pfam" id="PF01336"/>
    </source>
</evidence>
<protein>
    <recommendedName>
        <fullName evidence="3">OB domain-containing protein</fullName>
    </recommendedName>
</protein>
<evidence type="ECO:0000256" key="2">
    <source>
        <dbReference type="ARBA" id="ARBA00023146"/>
    </source>
</evidence>
<dbReference type="GO" id="GO:0004815">
    <property type="term" value="F:aspartate-tRNA ligase activity"/>
    <property type="evidence" value="ECO:0007669"/>
    <property type="project" value="TreeGrafter"/>
</dbReference>
<sequence>MKRIFINQTTEHIGKKVRVCGWVNSRRDHGKIIFIDLRDRSGLVQIVFIEELKSEIYKLSDKLRPEWVIEIIGTVKKRPEKMKNPKIETGGIEIKAENLKIYSQAKTLPFSIESDGYEINEEKRLKYRYLDLRRKRFQKNLKMRQEVIYFMRT</sequence>
<dbReference type="SUPFAM" id="SSF55681">
    <property type="entry name" value="Class II aaRS and biotin synthetases"/>
    <property type="match status" value="1"/>
</dbReference>
<keyword evidence="2" id="KW-0436">Ligase</keyword>
<reference evidence="4" key="1">
    <citation type="journal article" date="2014" name="Front. Microbiol.">
        <title>High frequency of phylogenetically diverse reductive dehalogenase-homologous genes in deep subseafloor sedimentary metagenomes.</title>
        <authorList>
            <person name="Kawai M."/>
            <person name="Futagami T."/>
            <person name="Toyoda A."/>
            <person name="Takaki Y."/>
            <person name="Nishi S."/>
            <person name="Hori S."/>
            <person name="Arai W."/>
            <person name="Tsubouchi T."/>
            <person name="Morono Y."/>
            <person name="Uchiyama I."/>
            <person name="Ito T."/>
            <person name="Fujiyama A."/>
            <person name="Inagaki F."/>
            <person name="Takami H."/>
        </authorList>
    </citation>
    <scope>NUCLEOTIDE SEQUENCE</scope>
    <source>
        <strain evidence="4">Expedition CK06-06</strain>
    </source>
</reference>
<dbReference type="AlphaFoldDB" id="X1PV24"/>
<accession>X1PV24</accession>
<gene>
    <name evidence="4" type="ORF">S06H3_41758</name>
</gene>
<keyword evidence="1" id="KW-0648">Protein biosynthesis</keyword>
<dbReference type="InterPro" id="IPR004365">
    <property type="entry name" value="NA-bd_OB_tRNA"/>
</dbReference>
<dbReference type="InterPro" id="IPR047089">
    <property type="entry name" value="Asp-tRNA-ligase_1_N"/>
</dbReference>
<dbReference type="PANTHER" id="PTHR22594">
    <property type="entry name" value="ASPARTYL/LYSYL-TRNA SYNTHETASE"/>
    <property type="match status" value="1"/>
</dbReference>
<dbReference type="EMBL" id="BARV01025770">
    <property type="protein sequence ID" value="GAI46386.1"/>
    <property type="molecule type" value="Genomic_DNA"/>
</dbReference>
<name>X1PV24_9ZZZZ</name>
<dbReference type="SUPFAM" id="SSF50249">
    <property type="entry name" value="Nucleic acid-binding proteins"/>
    <property type="match status" value="1"/>
</dbReference>